<feature type="transmembrane region" description="Helical" evidence="5">
    <location>
        <begin position="16"/>
        <end position="40"/>
    </location>
</feature>
<reference evidence="7 8" key="1">
    <citation type="submission" date="2024-04" db="EMBL/GenBank/DDBJ databases">
        <authorList>
            <consortium name="Genoscope - CEA"/>
            <person name="William W."/>
        </authorList>
    </citation>
    <scope>NUCLEOTIDE SEQUENCE [LARGE SCALE GENOMIC DNA]</scope>
</reference>
<feature type="transmembrane region" description="Helical" evidence="5">
    <location>
        <begin position="158"/>
        <end position="182"/>
    </location>
</feature>
<name>A0AAV2H1M3_LYMST</name>
<feature type="transmembrane region" description="Helical" evidence="5">
    <location>
        <begin position="270"/>
        <end position="296"/>
    </location>
</feature>
<keyword evidence="4 5" id="KW-0472">Membrane</keyword>
<dbReference type="SUPFAM" id="SSF81321">
    <property type="entry name" value="Family A G protein-coupled receptor-like"/>
    <property type="match status" value="1"/>
</dbReference>
<dbReference type="InterPro" id="IPR017452">
    <property type="entry name" value="GPCR_Rhodpsn_7TM"/>
</dbReference>
<protein>
    <recommendedName>
        <fullName evidence="6">G-protein coupled receptors family 1 profile domain-containing protein</fullName>
    </recommendedName>
</protein>
<evidence type="ECO:0000256" key="2">
    <source>
        <dbReference type="ARBA" id="ARBA00022692"/>
    </source>
</evidence>
<proteinExistence type="predicted"/>
<dbReference type="PANTHER" id="PTHR46641:SF2">
    <property type="entry name" value="FMRFAMIDE RECEPTOR"/>
    <property type="match status" value="1"/>
</dbReference>
<dbReference type="AlphaFoldDB" id="A0AAV2H1M3"/>
<evidence type="ECO:0000259" key="6">
    <source>
        <dbReference type="PROSITE" id="PS50262"/>
    </source>
</evidence>
<evidence type="ECO:0000256" key="3">
    <source>
        <dbReference type="ARBA" id="ARBA00022989"/>
    </source>
</evidence>
<dbReference type="PANTHER" id="PTHR46641">
    <property type="entry name" value="FMRFAMIDE RECEPTOR-RELATED"/>
    <property type="match status" value="1"/>
</dbReference>
<comment type="caution">
    <text evidence="7">The sequence shown here is derived from an EMBL/GenBank/DDBJ whole genome shotgun (WGS) entry which is preliminary data.</text>
</comment>
<gene>
    <name evidence="7" type="ORF">GSLYS_00001690001</name>
</gene>
<dbReference type="PROSITE" id="PS50262">
    <property type="entry name" value="G_PROTEIN_RECEP_F1_2"/>
    <property type="match status" value="1"/>
</dbReference>
<keyword evidence="2 5" id="KW-0812">Transmembrane</keyword>
<evidence type="ECO:0000256" key="4">
    <source>
        <dbReference type="ARBA" id="ARBA00023136"/>
    </source>
</evidence>
<dbReference type="GO" id="GO:0004930">
    <property type="term" value="F:G protein-coupled receptor activity"/>
    <property type="evidence" value="ECO:0007669"/>
    <property type="project" value="InterPro"/>
</dbReference>
<feature type="transmembrane region" description="Helical" evidence="5">
    <location>
        <begin position="234"/>
        <end position="258"/>
    </location>
</feature>
<dbReference type="InterPro" id="IPR000276">
    <property type="entry name" value="GPCR_Rhodpsn"/>
</dbReference>
<dbReference type="InterPro" id="IPR052954">
    <property type="entry name" value="GPCR-Ligand_Int"/>
</dbReference>
<keyword evidence="8" id="KW-1185">Reference proteome</keyword>
<dbReference type="Pfam" id="PF00001">
    <property type="entry name" value="7tm_1"/>
    <property type="match status" value="1"/>
</dbReference>
<feature type="non-terminal residue" evidence="7">
    <location>
        <position position="1"/>
    </location>
</feature>
<evidence type="ECO:0000256" key="1">
    <source>
        <dbReference type="ARBA" id="ARBA00004370"/>
    </source>
</evidence>
<dbReference type="Proteomes" id="UP001497497">
    <property type="component" value="Unassembled WGS sequence"/>
</dbReference>
<organism evidence="7 8">
    <name type="scientific">Lymnaea stagnalis</name>
    <name type="common">Great pond snail</name>
    <name type="synonym">Helix stagnalis</name>
    <dbReference type="NCBI Taxonomy" id="6523"/>
    <lineage>
        <taxon>Eukaryota</taxon>
        <taxon>Metazoa</taxon>
        <taxon>Spiralia</taxon>
        <taxon>Lophotrochozoa</taxon>
        <taxon>Mollusca</taxon>
        <taxon>Gastropoda</taxon>
        <taxon>Heterobranchia</taxon>
        <taxon>Euthyneura</taxon>
        <taxon>Panpulmonata</taxon>
        <taxon>Hygrophila</taxon>
        <taxon>Lymnaeoidea</taxon>
        <taxon>Lymnaeidae</taxon>
        <taxon>Lymnaea</taxon>
    </lineage>
</organism>
<feature type="transmembrane region" description="Helical" evidence="5">
    <location>
        <begin position="103"/>
        <end position="123"/>
    </location>
</feature>
<dbReference type="Gene3D" id="1.20.1070.10">
    <property type="entry name" value="Rhodopsin 7-helix transmembrane proteins"/>
    <property type="match status" value="1"/>
</dbReference>
<dbReference type="GO" id="GO:0016020">
    <property type="term" value="C:membrane"/>
    <property type="evidence" value="ECO:0007669"/>
    <property type="project" value="UniProtKB-SubCell"/>
</dbReference>
<feature type="transmembrane region" description="Helical" evidence="5">
    <location>
        <begin position="60"/>
        <end position="82"/>
    </location>
</feature>
<sequence length="314" mass="35290">NIVTVLVFLKQGVKDCVTLCLLSLALTDFSSVALGMIISITSLSRASEVTLYIDLDALEFVLAYPSAMFYDISTSTTALITVQRCLCVTLPFRFKDFMTIKRTTITIICLFIFNVGMYMPHFLSSRLESQLDPRTNSTRVVLALTVNRPEVDLFLNTFVHLLEAALCLAIVLVSTQIMIIGLRRSSKFQKTGISRGTIESPDLKQTIKGPASFKKRTGSTRRASGKNGNVVKTVLILAMLCFLCNSIRFTVVVLLRVFPDIYYGRAQEQLFLIFLKLTSFTQTFNSSVHIIVYYIFNASFRRTINEFLRISKAS</sequence>
<evidence type="ECO:0000256" key="5">
    <source>
        <dbReference type="SAM" id="Phobius"/>
    </source>
</evidence>
<feature type="domain" description="G-protein coupled receptors family 1 profile" evidence="6">
    <location>
        <begin position="1"/>
        <end position="293"/>
    </location>
</feature>
<evidence type="ECO:0000313" key="7">
    <source>
        <dbReference type="EMBL" id="CAL1527513.1"/>
    </source>
</evidence>
<dbReference type="EMBL" id="CAXITT010000019">
    <property type="protein sequence ID" value="CAL1527513.1"/>
    <property type="molecule type" value="Genomic_DNA"/>
</dbReference>
<comment type="subcellular location">
    <subcellularLocation>
        <location evidence="1">Membrane</location>
    </subcellularLocation>
</comment>
<accession>A0AAV2H1M3</accession>
<keyword evidence="3 5" id="KW-1133">Transmembrane helix</keyword>
<evidence type="ECO:0000313" key="8">
    <source>
        <dbReference type="Proteomes" id="UP001497497"/>
    </source>
</evidence>